<evidence type="ECO:0000256" key="8">
    <source>
        <dbReference type="ARBA" id="ARBA00023004"/>
    </source>
</evidence>
<dbReference type="EMBL" id="JBHSQJ010000122">
    <property type="protein sequence ID" value="MFC5910484.1"/>
    <property type="molecule type" value="Genomic_DNA"/>
</dbReference>
<evidence type="ECO:0000256" key="5">
    <source>
        <dbReference type="ARBA" id="ARBA00022505"/>
    </source>
</evidence>
<feature type="domain" description="Molybdopterin oxidoreductase" evidence="10">
    <location>
        <begin position="115"/>
        <end position="491"/>
    </location>
</feature>
<dbReference type="Gene3D" id="3.40.228.10">
    <property type="entry name" value="Dimethylsulfoxide Reductase, domain 2"/>
    <property type="match status" value="1"/>
</dbReference>
<name>A0ABW1G6V6_9ACTN</name>
<protein>
    <submittedName>
        <fullName evidence="12">FdhF/YdeP family oxidoreductase</fullName>
    </submittedName>
</protein>
<keyword evidence="13" id="KW-1185">Reference proteome</keyword>
<keyword evidence="5" id="KW-0500">Molybdenum</keyword>
<dbReference type="NCBIfam" id="TIGR01701">
    <property type="entry name" value="Fdhalpha-like"/>
    <property type="match status" value="1"/>
</dbReference>
<dbReference type="CDD" id="cd02767">
    <property type="entry name" value="MopB_ydeP"/>
    <property type="match status" value="1"/>
</dbReference>
<dbReference type="InterPro" id="IPR006656">
    <property type="entry name" value="Mopterin_OxRdtase"/>
</dbReference>
<evidence type="ECO:0000256" key="3">
    <source>
        <dbReference type="ARBA" id="ARBA00010312"/>
    </source>
</evidence>
<keyword evidence="4" id="KW-0004">4Fe-4S</keyword>
<dbReference type="Pfam" id="PF00384">
    <property type="entry name" value="Molybdopterin"/>
    <property type="match status" value="1"/>
</dbReference>
<evidence type="ECO:0000256" key="7">
    <source>
        <dbReference type="ARBA" id="ARBA00023002"/>
    </source>
</evidence>
<evidence type="ECO:0000256" key="4">
    <source>
        <dbReference type="ARBA" id="ARBA00022485"/>
    </source>
</evidence>
<dbReference type="PANTHER" id="PTHR43105">
    <property type="entry name" value="RESPIRATORY NITRATE REDUCTASE"/>
    <property type="match status" value="1"/>
</dbReference>
<dbReference type="InterPro" id="IPR041953">
    <property type="entry name" value="YdeP_MopB"/>
</dbReference>
<evidence type="ECO:0000256" key="9">
    <source>
        <dbReference type="ARBA" id="ARBA00023014"/>
    </source>
</evidence>
<keyword evidence="9" id="KW-0411">Iron-sulfur</keyword>
<dbReference type="InterPro" id="IPR006657">
    <property type="entry name" value="MoPterin_dinucl-bd_dom"/>
</dbReference>
<evidence type="ECO:0000259" key="11">
    <source>
        <dbReference type="Pfam" id="PF01568"/>
    </source>
</evidence>
<evidence type="ECO:0000313" key="12">
    <source>
        <dbReference type="EMBL" id="MFC5910484.1"/>
    </source>
</evidence>
<dbReference type="CDD" id="cd02787">
    <property type="entry name" value="MopB_CT_ydeP"/>
    <property type="match status" value="1"/>
</dbReference>
<comment type="cofactor">
    <cofactor evidence="1">
        <name>Mo-bis(molybdopterin guanine dinucleotide)</name>
        <dbReference type="ChEBI" id="CHEBI:60539"/>
    </cofactor>
</comment>
<dbReference type="SUPFAM" id="SSF50692">
    <property type="entry name" value="ADC-like"/>
    <property type="match status" value="1"/>
</dbReference>
<accession>A0ABW1G6V6</accession>
<dbReference type="Pfam" id="PF01568">
    <property type="entry name" value="Molydop_binding"/>
    <property type="match status" value="1"/>
</dbReference>
<keyword evidence="7" id="KW-0560">Oxidoreductase</keyword>
<comment type="similarity">
    <text evidence="3">Belongs to the prokaryotic molybdopterin-containing oxidoreductase family.</text>
</comment>
<evidence type="ECO:0000313" key="13">
    <source>
        <dbReference type="Proteomes" id="UP001596174"/>
    </source>
</evidence>
<dbReference type="InterPro" id="IPR010046">
    <property type="entry name" value="Mopterin_OxRdtse_a_bac"/>
</dbReference>
<evidence type="ECO:0000259" key="10">
    <source>
        <dbReference type="Pfam" id="PF00384"/>
    </source>
</evidence>
<evidence type="ECO:0000256" key="6">
    <source>
        <dbReference type="ARBA" id="ARBA00022723"/>
    </source>
</evidence>
<reference evidence="13" key="1">
    <citation type="journal article" date="2019" name="Int. J. Syst. Evol. Microbiol.">
        <title>The Global Catalogue of Microorganisms (GCM) 10K type strain sequencing project: providing services to taxonomists for standard genome sequencing and annotation.</title>
        <authorList>
            <consortium name="The Broad Institute Genomics Platform"/>
            <consortium name="The Broad Institute Genome Sequencing Center for Infectious Disease"/>
            <person name="Wu L."/>
            <person name="Ma J."/>
        </authorList>
    </citation>
    <scope>NUCLEOTIDE SEQUENCE [LARGE SCALE GENOMIC DNA]</scope>
    <source>
        <strain evidence="13">JCM 4816</strain>
    </source>
</reference>
<dbReference type="SUPFAM" id="SSF53706">
    <property type="entry name" value="Formate dehydrogenase/DMSO reductase, domains 1-3"/>
    <property type="match status" value="1"/>
</dbReference>
<dbReference type="Proteomes" id="UP001596174">
    <property type="component" value="Unassembled WGS sequence"/>
</dbReference>
<feature type="domain" description="Molybdopterin dinucleotide-binding" evidence="11">
    <location>
        <begin position="642"/>
        <end position="748"/>
    </location>
</feature>
<comment type="cofactor">
    <cofactor evidence="2">
        <name>[4Fe-4S] cluster</name>
        <dbReference type="ChEBI" id="CHEBI:49883"/>
    </cofactor>
</comment>
<sequence>MADRPGEPRATGPKQASVGVHGITETLTYVQAETGTVRGVRTLLALNQVDGFDCPSCAWGDPEPGHRKHAEFCENGAKAVAWEATRKRVDASFFAQHTIADLRGRDGHWLEAQGRLSEPMHLPPGGDRYLPIAWDDALRLVADRLRALPDPNRAVFYTSGRTSNEAAFVYQLLARRLGTNNLPDCSNMCHESSGAALTETIGVGKGTVSLQDITDHAQLIMIVGQNPGTCHPRMLTALEQAKRRGAKIIAVNPLPEAGFGRFRNPQTLRGLAGPGTQLADRYLPVRVNGDLALFAGLNKALLAAEETAPGTVLDHDFIDRYCDGFEQAAAAWQALDWERVQELTGLGRRAVEYTAADVMAADSVVVCWAMGLTQHHNAVPTIREIVNFLLLRGNIGRPGAGPAPIRGHSNVQGDRTMGIWEKMPDSFLDALRAEFGFDPPRDHGWDTVESIRAMRDGKVDVFFALGGNFAAATPDTTVTEKALANCALTVHVATKLNRSHLCHGAEALLLPCLGRTERDIQAGVEQFVTVEDSMAMVHASHGRLAPGSPQLRSEVSIVTALGRELFGDAMGWERMGRDYRVIRRHIEHVVPGFHAFEERVAQPGGFMLPRGPRDSRTFPTATGKARFTVNAVTAVRVPDGHLLLTTVRSHDQFNTTVYGLDDRYRGIEGGRRVVFLNEDDMKTLAVSAGDLVDLVSHYPDRERRARDFRVVPYPVPRGCAATYFPEANLLVPLDSTAETSNTPTTKSVVISVQPATAPG</sequence>
<keyword evidence="8" id="KW-0408">Iron</keyword>
<dbReference type="Gene3D" id="3.40.50.740">
    <property type="match status" value="1"/>
</dbReference>
<evidence type="ECO:0000256" key="2">
    <source>
        <dbReference type="ARBA" id="ARBA00001966"/>
    </source>
</evidence>
<gene>
    <name evidence="12" type="ORF">ACFP3V_25115</name>
</gene>
<keyword evidence="6" id="KW-0479">Metal-binding</keyword>
<dbReference type="InterPro" id="IPR050123">
    <property type="entry name" value="Prok_molybdopt-oxidoreductase"/>
</dbReference>
<organism evidence="12 13">
    <name type="scientific">Streptacidiphilus monticola</name>
    <dbReference type="NCBI Taxonomy" id="2161674"/>
    <lineage>
        <taxon>Bacteria</taxon>
        <taxon>Bacillati</taxon>
        <taxon>Actinomycetota</taxon>
        <taxon>Actinomycetes</taxon>
        <taxon>Kitasatosporales</taxon>
        <taxon>Streptomycetaceae</taxon>
        <taxon>Streptacidiphilus</taxon>
    </lineage>
</organism>
<dbReference type="InterPro" id="IPR037951">
    <property type="entry name" value="MopB_CT_YdeP"/>
</dbReference>
<dbReference type="PANTHER" id="PTHR43105:SF4">
    <property type="entry name" value="PROTEIN YDEP"/>
    <property type="match status" value="1"/>
</dbReference>
<evidence type="ECO:0000256" key="1">
    <source>
        <dbReference type="ARBA" id="ARBA00001942"/>
    </source>
</evidence>
<dbReference type="InterPro" id="IPR009010">
    <property type="entry name" value="Asp_de-COase-like_dom_sf"/>
</dbReference>
<comment type="caution">
    <text evidence="12">The sequence shown here is derived from an EMBL/GenBank/DDBJ whole genome shotgun (WGS) entry which is preliminary data.</text>
</comment>
<dbReference type="PIRSF" id="PIRSF000144">
    <property type="entry name" value="CbbBc"/>
    <property type="match status" value="1"/>
</dbReference>
<proteinExistence type="inferred from homology"/>
<dbReference type="RefSeq" id="WP_380587740.1">
    <property type="nucleotide sequence ID" value="NZ_JBHSQJ010000122.1"/>
</dbReference>